<accession>A0AAW1JBU9</accession>
<comment type="caution">
    <text evidence="1">The sequence shown here is derived from an EMBL/GenBank/DDBJ whole genome shotgun (WGS) entry which is preliminary data.</text>
</comment>
<keyword evidence="2" id="KW-1185">Reference proteome</keyword>
<dbReference type="EMBL" id="JASPKY010000430">
    <property type="protein sequence ID" value="KAK9700776.1"/>
    <property type="molecule type" value="Genomic_DNA"/>
</dbReference>
<dbReference type="AlphaFoldDB" id="A0AAW1JBU9"/>
<evidence type="ECO:0000313" key="2">
    <source>
        <dbReference type="Proteomes" id="UP001458880"/>
    </source>
</evidence>
<reference evidence="1 2" key="1">
    <citation type="journal article" date="2024" name="BMC Genomics">
        <title>De novo assembly and annotation of Popillia japonica's genome with initial clues to its potential as an invasive pest.</title>
        <authorList>
            <person name="Cucini C."/>
            <person name="Boschi S."/>
            <person name="Funari R."/>
            <person name="Cardaioli E."/>
            <person name="Iannotti N."/>
            <person name="Marturano G."/>
            <person name="Paoli F."/>
            <person name="Bruttini M."/>
            <person name="Carapelli A."/>
            <person name="Frati F."/>
            <person name="Nardi F."/>
        </authorList>
    </citation>
    <scope>NUCLEOTIDE SEQUENCE [LARGE SCALE GENOMIC DNA]</scope>
    <source>
        <strain evidence="1">DMR45628</strain>
    </source>
</reference>
<proteinExistence type="predicted"/>
<protein>
    <submittedName>
        <fullName evidence="1">Uncharacterized protein</fullName>
    </submittedName>
</protein>
<organism evidence="1 2">
    <name type="scientific">Popillia japonica</name>
    <name type="common">Japanese beetle</name>
    <dbReference type="NCBI Taxonomy" id="7064"/>
    <lineage>
        <taxon>Eukaryota</taxon>
        <taxon>Metazoa</taxon>
        <taxon>Ecdysozoa</taxon>
        <taxon>Arthropoda</taxon>
        <taxon>Hexapoda</taxon>
        <taxon>Insecta</taxon>
        <taxon>Pterygota</taxon>
        <taxon>Neoptera</taxon>
        <taxon>Endopterygota</taxon>
        <taxon>Coleoptera</taxon>
        <taxon>Polyphaga</taxon>
        <taxon>Scarabaeiformia</taxon>
        <taxon>Scarabaeidae</taxon>
        <taxon>Rutelinae</taxon>
        <taxon>Popillia</taxon>
    </lineage>
</organism>
<gene>
    <name evidence="1" type="ORF">QE152_g31034</name>
</gene>
<sequence>MMLRALVNQMKIAPPPLCKKSSKCSRMIVDAITEVTGVNCEKVRLILLDNLGLRKVCVKLVPRLLTSSRKEARQSTCQDWLDNSGMFDRAITGDKS</sequence>
<name>A0AAW1JBU9_POPJA</name>
<dbReference type="Proteomes" id="UP001458880">
    <property type="component" value="Unassembled WGS sequence"/>
</dbReference>
<evidence type="ECO:0000313" key="1">
    <source>
        <dbReference type="EMBL" id="KAK9700776.1"/>
    </source>
</evidence>